<dbReference type="OrthoDB" id="1372329at2"/>
<dbReference type="GO" id="GO:0003700">
    <property type="term" value="F:DNA-binding transcription factor activity"/>
    <property type="evidence" value="ECO:0007669"/>
    <property type="project" value="InterPro"/>
</dbReference>
<keyword evidence="6" id="KW-1185">Reference proteome</keyword>
<dbReference type="SMART" id="SM00342">
    <property type="entry name" value="HTH_ARAC"/>
    <property type="match status" value="1"/>
</dbReference>
<gene>
    <name evidence="5" type="ordered locus">Bache_3259</name>
</gene>
<evidence type="ECO:0000256" key="3">
    <source>
        <dbReference type="ARBA" id="ARBA00023163"/>
    </source>
</evidence>
<dbReference type="HOGENOM" id="CLU_000445_88_2_10"/>
<evidence type="ECO:0000256" key="1">
    <source>
        <dbReference type="ARBA" id="ARBA00023015"/>
    </source>
</evidence>
<keyword evidence="2" id="KW-0238">DNA-binding</keyword>
<sequence>MEKDIPKIDMPEDWVAGTDIKKELLSLYKDYPVRLKCEVLILCMGGEIEASVNLNRIVVHPQDIVLLTPGNILQIHRIDGELKVYFLGFAERFLGSPEQAKHLLEAVYLAFGQPVISLKLQGASLMEDYFSFLIKVFNTFNEDLRKELTPNLYATIHTGVRLLYKDKNAEKMPVSKNEQLCRKFAQLVVQHYSRSRNVGWYAVQLGITHAYLCSVVKQITGKTCMEIIASMVIMDAKSQLKLTGVSVQAISDSLNFADISFFGKYFKRYVGMSPLEYRNGRS</sequence>
<protein>
    <submittedName>
        <fullName evidence="5">Transcriptional regulator, AraC family</fullName>
    </submittedName>
</protein>
<dbReference type="InterPro" id="IPR018060">
    <property type="entry name" value="HTH_AraC"/>
</dbReference>
<dbReference type="Gene3D" id="1.10.10.60">
    <property type="entry name" value="Homeodomain-like"/>
    <property type="match status" value="1"/>
</dbReference>
<organism evidence="5 6">
    <name type="scientific">Bacteroides helcogenes (strain ATCC 35417 / DSM 20613 / JCM 6297 / CCUG 15421 / P 36-108)</name>
    <dbReference type="NCBI Taxonomy" id="693979"/>
    <lineage>
        <taxon>Bacteria</taxon>
        <taxon>Pseudomonadati</taxon>
        <taxon>Bacteroidota</taxon>
        <taxon>Bacteroidia</taxon>
        <taxon>Bacteroidales</taxon>
        <taxon>Bacteroidaceae</taxon>
        <taxon>Bacteroides</taxon>
    </lineage>
</organism>
<evidence type="ECO:0000313" key="5">
    <source>
        <dbReference type="EMBL" id="ADV45182.1"/>
    </source>
</evidence>
<dbReference type="RefSeq" id="WP_013548769.1">
    <property type="nucleotide sequence ID" value="NC_014933.1"/>
</dbReference>
<feature type="domain" description="HTH araC/xylS-type" evidence="4">
    <location>
        <begin position="182"/>
        <end position="280"/>
    </location>
</feature>
<dbReference type="Pfam" id="PF12833">
    <property type="entry name" value="HTH_18"/>
    <property type="match status" value="1"/>
</dbReference>
<dbReference type="Proteomes" id="UP000008630">
    <property type="component" value="Chromosome"/>
</dbReference>
<dbReference type="PROSITE" id="PS01124">
    <property type="entry name" value="HTH_ARAC_FAMILY_2"/>
    <property type="match status" value="1"/>
</dbReference>
<dbReference type="InterPro" id="IPR009057">
    <property type="entry name" value="Homeodomain-like_sf"/>
</dbReference>
<dbReference type="STRING" id="693979.Bache_3259"/>
<dbReference type="InterPro" id="IPR037923">
    <property type="entry name" value="HTH-like"/>
</dbReference>
<dbReference type="AlphaFoldDB" id="E6SSD1"/>
<keyword evidence="3" id="KW-0804">Transcription</keyword>
<proteinExistence type="predicted"/>
<dbReference type="PANTHER" id="PTHR43280:SF32">
    <property type="entry name" value="TRANSCRIPTIONAL REGULATORY PROTEIN"/>
    <property type="match status" value="1"/>
</dbReference>
<dbReference type="SUPFAM" id="SSF46689">
    <property type="entry name" value="Homeodomain-like"/>
    <property type="match status" value="1"/>
</dbReference>
<name>E6SSD1_BACT6</name>
<evidence type="ECO:0000313" key="6">
    <source>
        <dbReference type="Proteomes" id="UP000008630"/>
    </source>
</evidence>
<evidence type="ECO:0000256" key="2">
    <source>
        <dbReference type="ARBA" id="ARBA00023125"/>
    </source>
</evidence>
<dbReference type="PATRIC" id="fig|693979.3.peg.3423"/>
<dbReference type="eggNOG" id="COG2207">
    <property type="taxonomic scope" value="Bacteria"/>
</dbReference>
<reference key="1">
    <citation type="submission" date="2010-11" db="EMBL/GenBank/DDBJ databases">
        <title>The complete genome of Bacteroides helcogenes P 36-108.</title>
        <authorList>
            <consortium name="US DOE Joint Genome Institute (JGI-PGF)"/>
            <person name="Lucas S."/>
            <person name="Copeland A."/>
            <person name="Lapidus A."/>
            <person name="Bruce D."/>
            <person name="Goodwin L."/>
            <person name="Pitluck S."/>
            <person name="Kyrpides N."/>
            <person name="Mavromatis K."/>
            <person name="Ivanova N."/>
            <person name="Zeytun A."/>
            <person name="Brettin T."/>
            <person name="Detter J.C."/>
            <person name="Tapia R."/>
            <person name="Han C."/>
            <person name="Land M."/>
            <person name="Hauser L."/>
            <person name="Markowitz V."/>
            <person name="Cheng J.-F."/>
            <person name="Hugenholtz P."/>
            <person name="Woyke T."/>
            <person name="Wu D."/>
            <person name="Gronow S."/>
            <person name="Wellnitz S."/>
            <person name="Brambilla E."/>
            <person name="Klenk H.-P."/>
            <person name="Eisen J.A."/>
        </authorList>
    </citation>
    <scope>NUCLEOTIDE SEQUENCE</scope>
    <source>
        <strain>P 36-108</strain>
    </source>
</reference>
<dbReference type="KEGG" id="bhl:Bache_3259"/>
<dbReference type="EMBL" id="CP002352">
    <property type="protein sequence ID" value="ADV45182.1"/>
    <property type="molecule type" value="Genomic_DNA"/>
</dbReference>
<dbReference type="SUPFAM" id="SSF51215">
    <property type="entry name" value="Regulatory protein AraC"/>
    <property type="match status" value="1"/>
</dbReference>
<accession>E6SSD1</accession>
<dbReference type="PANTHER" id="PTHR43280">
    <property type="entry name" value="ARAC-FAMILY TRANSCRIPTIONAL REGULATOR"/>
    <property type="match status" value="1"/>
</dbReference>
<evidence type="ECO:0000259" key="4">
    <source>
        <dbReference type="PROSITE" id="PS01124"/>
    </source>
</evidence>
<dbReference type="GO" id="GO:0043565">
    <property type="term" value="F:sequence-specific DNA binding"/>
    <property type="evidence" value="ECO:0007669"/>
    <property type="project" value="InterPro"/>
</dbReference>
<reference evidence="5 6" key="2">
    <citation type="journal article" date="2011" name="Stand. Genomic Sci.">
        <title>Complete genome sequence of Bacteroides helcogenes type strain (P 36-108).</title>
        <authorList>
            <person name="Pati A."/>
            <person name="Gronow S."/>
            <person name="Zeytun A."/>
            <person name="Lapidus A."/>
            <person name="Nolan M."/>
            <person name="Hammon N."/>
            <person name="Deshpande S."/>
            <person name="Cheng J.F."/>
            <person name="Tapia R."/>
            <person name="Han C."/>
            <person name="Goodwin L."/>
            <person name="Pitluck S."/>
            <person name="Liolios K."/>
            <person name="Pagani I."/>
            <person name="Ivanova N."/>
            <person name="Mavromatis K."/>
            <person name="Chen A."/>
            <person name="Palaniappan K."/>
            <person name="Land M."/>
            <person name="Hauser L."/>
            <person name="Chang Y.J."/>
            <person name="Jeffries C.D."/>
            <person name="Detter J.C."/>
            <person name="Brambilla E."/>
            <person name="Rohde M."/>
            <person name="Goker M."/>
            <person name="Woyke T."/>
            <person name="Bristow J."/>
            <person name="Eisen J.A."/>
            <person name="Markowitz V."/>
            <person name="Hugenholtz P."/>
            <person name="Kyrpides N.C."/>
            <person name="Klenk H.P."/>
            <person name="Lucas S."/>
        </authorList>
    </citation>
    <scope>NUCLEOTIDE SEQUENCE [LARGE SCALE GENOMIC DNA]</scope>
    <source>
        <strain evidence="6">ATCC 35417 / DSM 20613 / JCM 6297 / CCUG 15421 / P 36-108</strain>
    </source>
</reference>
<keyword evidence="1" id="KW-0805">Transcription regulation</keyword>